<organism evidence="4 5">
    <name type="scientific">Amedibacillus dolichus DSM 3991</name>
    <dbReference type="NCBI Taxonomy" id="428127"/>
    <lineage>
        <taxon>Bacteria</taxon>
        <taxon>Bacillati</taxon>
        <taxon>Bacillota</taxon>
        <taxon>Erysipelotrichia</taxon>
        <taxon>Erysipelotrichales</taxon>
        <taxon>Erysipelotrichaceae</taxon>
        <taxon>Amedibacillus</taxon>
    </lineage>
</organism>
<dbReference type="PANTHER" id="PTHR43018">
    <property type="entry name" value="PHOSPHO-2-DEHYDRO-3-DEOXYHEPTONATE ALDOLASE"/>
    <property type="match status" value="1"/>
</dbReference>
<evidence type="ECO:0000259" key="2">
    <source>
        <dbReference type="Pfam" id="PF00793"/>
    </source>
</evidence>
<dbReference type="NCBIfam" id="NF009239">
    <property type="entry name" value="PRK12595.1"/>
    <property type="match status" value="1"/>
</dbReference>
<dbReference type="GO" id="GO:0003849">
    <property type="term" value="F:3-deoxy-7-phosphoheptulonate synthase activity"/>
    <property type="evidence" value="ECO:0007669"/>
    <property type="project" value="UniProtKB-EC"/>
</dbReference>
<dbReference type="eggNOG" id="COG2876">
    <property type="taxonomic scope" value="Bacteria"/>
</dbReference>
<dbReference type="GO" id="GO:0009073">
    <property type="term" value="P:aromatic amino acid family biosynthetic process"/>
    <property type="evidence" value="ECO:0007669"/>
    <property type="project" value="InterPro"/>
</dbReference>
<keyword evidence="1 4" id="KW-0808">Transferase</keyword>
<feature type="domain" description="DAHP synthase ferredoxin-like" evidence="3">
    <location>
        <begin position="11"/>
        <end position="76"/>
    </location>
</feature>
<dbReference type="Pfam" id="PF18152">
    <property type="entry name" value="DAHP_snth_FXD"/>
    <property type="match status" value="1"/>
</dbReference>
<protein>
    <submittedName>
        <fullName evidence="4">3-deoxy-7-phosphoheptulonate synthase</fullName>
        <ecNumber evidence="4">2.5.1.54</ecNumber>
    </submittedName>
</protein>
<proteinExistence type="predicted"/>
<dbReference type="Gene3D" id="3.20.20.70">
    <property type="entry name" value="Aldolase class I"/>
    <property type="match status" value="1"/>
</dbReference>
<dbReference type="HOGENOM" id="CLU_062599_0_0_9"/>
<dbReference type="InterPro" id="IPR006218">
    <property type="entry name" value="DAHP1/KDSA"/>
</dbReference>
<name>A8RBQ6_9FIRM</name>
<sequence length="348" mass="38839">MDNKQKGRKYMIITLKKDAPKQEVDKLIHSFEEKGLSVTMINGDNYNVFGLVGDTSKLDEKLIRANHFVQNVTRIAAPYKKANRLFHPEDSIIDVQGIKIGGHEKIVVIGGPCSVEGEEQVMEIAKEVKQAGGDMLRGGAYKPRTSPYAFQGLGSKGIAYLEHAKERYHLPIVSELMSSDKLEEFVEHVDVIQIGARNMQNFDLLKAVGKTNKPILLKRGLSNTIEEWIMAAEYIMSEGNENVIFCERGIRTFEPYTRNTLDLSVIPIIKEKTHLPIIIDPSHATGDWRLVESASLAAIAAGADGLIIEVHNDPENAWSDGAQSLKPQRFQEVIEKGRKIAHVIGREM</sequence>
<accession>A8RBQ6</accession>
<reference evidence="4 5" key="1">
    <citation type="submission" date="2007-09" db="EMBL/GenBank/DDBJ databases">
        <title>Draft genome sequence of Eubacterium dolichum (DSM 3991).</title>
        <authorList>
            <person name="Sudarsanam P."/>
            <person name="Ley R."/>
            <person name="Guruge J."/>
            <person name="Turnbaugh P.J."/>
            <person name="Mahowald M."/>
            <person name="Liep D."/>
            <person name="Gordon J."/>
        </authorList>
    </citation>
    <scope>NUCLEOTIDE SEQUENCE [LARGE SCALE GENOMIC DNA]</scope>
    <source>
        <strain evidence="4 5">DSM 3991</strain>
    </source>
</reference>
<dbReference type="InterPro" id="IPR052899">
    <property type="entry name" value="Class-I_DAHP_synthase"/>
</dbReference>
<dbReference type="Pfam" id="PF00793">
    <property type="entry name" value="DAHP_synth_1"/>
    <property type="match status" value="1"/>
</dbReference>
<dbReference type="STRING" id="428127.EUBDOL_01156"/>
<dbReference type="Gene3D" id="3.30.70.1140">
    <property type="entry name" value="Phospho-2-dehydro-3-deoxyheptonate aldolase, domain 1"/>
    <property type="match status" value="1"/>
</dbReference>
<dbReference type="EC" id="2.5.1.54" evidence="4"/>
<dbReference type="AlphaFoldDB" id="A8RBQ6"/>
<gene>
    <name evidence="4" type="primary">aroF</name>
    <name evidence="4" type="ORF">EUBDOL_01156</name>
</gene>
<evidence type="ECO:0000259" key="3">
    <source>
        <dbReference type="Pfam" id="PF18152"/>
    </source>
</evidence>
<dbReference type="NCBIfam" id="NF006421">
    <property type="entry name" value="PRK08673.1"/>
    <property type="match status" value="1"/>
</dbReference>
<dbReference type="InterPro" id="IPR041071">
    <property type="entry name" value="DAHP_snth_FXD"/>
</dbReference>
<evidence type="ECO:0000313" key="4">
    <source>
        <dbReference type="EMBL" id="EDP11236.1"/>
    </source>
</evidence>
<feature type="domain" description="DAHP synthetase I/KDSA" evidence="2">
    <location>
        <begin position="93"/>
        <end position="336"/>
    </location>
</feature>
<dbReference type="PANTHER" id="PTHR43018:SF2">
    <property type="entry name" value="PHOSPHO-2-DEHYDRO-3-DEOXYHEPTONATE ALDOLASE"/>
    <property type="match status" value="1"/>
</dbReference>
<dbReference type="EMBL" id="ABAW02000019">
    <property type="protein sequence ID" value="EDP11236.1"/>
    <property type="molecule type" value="Genomic_DNA"/>
</dbReference>
<evidence type="ECO:0000256" key="1">
    <source>
        <dbReference type="ARBA" id="ARBA00022679"/>
    </source>
</evidence>
<comment type="caution">
    <text evidence="4">The sequence shown here is derived from an EMBL/GenBank/DDBJ whole genome shotgun (WGS) entry which is preliminary data.</text>
</comment>
<dbReference type="NCBIfam" id="TIGR01361">
    <property type="entry name" value="DAHP_synth_Bsub"/>
    <property type="match status" value="1"/>
</dbReference>
<dbReference type="InterPro" id="IPR006268">
    <property type="entry name" value="DAHP_syn_2"/>
</dbReference>
<dbReference type="SUPFAM" id="SSF51569">
    <property type="entry name" value="Aldolase"/>
    <property type="match status" value="1"/>
</dbReference>
<dbReference type="GO" id="GO:0016832">
    <property type="term" value="F:aldehyde-lyase activity"/>
    <property type="evidence" value="ECO:0007669"/>
    <property type="project" value="InterPro"/>
</dbReference>
<dbReference type="InterPro" id="IPR013785">
    <property type="entry name" value="Aldolase_TIM"/>
</dbReference>
<dbReference type="Proteomes" id="UP000004090">
    <property type="component" value="Unassembled WGS sequence"/>
</dbReference>
<reference evidence="4 5" key="2">
    <citation type="submission" date="2007-09" db="EMBL/GenBank/DDBJ databases">
        <authorList>
            <person name="Fulton L."/>
            <person name="Clifton S."/>
            <person name="Fulton B."/>
            <person name="Xu J."/>
            <person name="Minx P."/>
            <person name="Pepin K.H."/>
            <person name="Johnson M."/>
            <person name="Thiruvilangam P."/>
            <person name="Bhonagiri V."/>
            <person name="Nash W.E."/>
            <person name="Mardis E.R."/>
            <person name="Wilson R.K."/>
        </authorList>
    </citation>
    <scope>NUCLEOTIDE SEQUENCE [LARGE SCALE GENOMIC DNA]</scope>
    <source>
        <strain evidence="4 5">DSM 3991</strain>
    </source>
</reference>
<evidence type="ECO:0000313" key="5">
    <source>
        <dbReference type="Proteomes" id="UP000004090"/>
    </source>
</evidence>